<organism evidence="1 2">
    <name type="scientific">Panicum virgatum</name>
    <name type="common">Blackwell switchgrass</name>
    <dbReference type="NCBI Taxonomy" id="38727"/>
    <lineage>
        <taxon>Eukaryota</taxon>
        <taxon>Viridiplantae</taxon>
        <taxon>Streptophyta</taxon>
        <taxon>Embryophyta</taxon>
        <taxon>Tracheophyta</taxon>
        <taxon>Spermatophyta</taxon>
        <taxon>Magnoliopsida</taxon>
        <taxon>Liliopsida</taxon>
        <taxon>Poales</taxon>
        <taxon>Poaceae</taxon>
        <taxon>PACMAD clade</taxon>
        <taxon>Panicoideae</taxon>
        <taxon>Panicodae</taxon>
        <taxon>Paniceae</taxon>
        <taxon>Panicinae</taxon>
        <taxon>Panicum</taxon>
        <taxon>Panicum sect. Hiantes</taxon>
    </lineage>
</organism>
<evidence type="ECO:0000313" key="1">
    <source>
        <dbReference type="EMBL" id="KAG2576869.1"/>
    </source>
</evidence>
<keyword evidence="2" id="KW-1185">Reference proteome</keyword>
<name>A0A8T0QV38_PANVG</name>
<protein>
    <submittedName>
        <fullName evidence="1">Uncharacterized protein</fullName>
    </submittedName>
</protein>
<comment type="caution">
    <text evidence="1">The sequence shown here is derived from an EMBL/GenBank/DDBJ whole genome shotgun (WGS) entry which is preliminary data.</text>
</comment>
<sequence length="180" mass="20350">MEGGGATLYAVTNMELRNTPSERKVRHSIRGCSEVERKRFAAEAEAKEYDGSDTDAKTLPKSRIVLYHDLLPRLWGWDRLVPLDIIYVPWTEYINYLQVYYSYNAKLLPATAAAAETCLSKEKNLAAAWKIWRSDMDIIALSKSIILNCLIHECAQSVIWTAGCRFSDACSAADVHFQRG</sequence>
<dbReference type="EMBL" id="CM029048">
    <property type="protein sequence ID" value="KAG2576869.1"/>
    <property type="molecule type" value="Genomic_DNA"/>
</dbReference>
<proteinExistence type="predicted"/>
<reference evidence="1" key="1">
    <citation type="submission" date="2020-05" db="EMBL/GenBank/DDBJ databases">
        <title>WGS assembly of Panicum virgatum.</title>
        <authorList>
            <person name="Lovell J.T."/>
            <person name="Jenkins J."/>
            <person name="Shu S."/>
            <person name="Juenger T.E."/>
            <person name="Schmutz J."/>
        </authorList>
    </citation>
    <scope>NUCLEOTIDE SEQUENCE</scope>
    <source>
        <strain evidence="1">AP13</strain>
    </source>
</reference>
<evidence type="ECO:0000313" key="2">
    <source>
        <dbReference type="Proteomes" id="UP000823388"/>
    </source>
</evidence>
<dbReference type="Proteomes" id="UP000823388">
    <property type="component" value="Chromosome 6N"/>
</dbReference>
<dbReference type="AlphaFoldDB" id="A0A8T0QV38"/>
<dbReference type="EMBL" id="CM029048">
    <property type="protein sequence ID" value="KAG2576871.1"/>
    <property type="molecule type" value="Genomic_DNA"/>
</dbReference>
<gene>
    <name evidence="1" type="ORF">PVAP13_6NG113750</name>
</gene>
<accession>A0A8T0QV38</accession>